<keyword evidence="5" id="KW-0460">Magnesium</keyword>
<organism evidence="6 7">
    <name type="scientific">Hericium alpestre</name>
    <dbReference type="NCBI Taxonomy" id="135208"/>
    <lineage>
        <taxon>Eukaryota</taxon>
        <taxon>Fungi</taxon>
        <taxon>Dikarya</taxon>
        <taxon>Basidiomycota</taxon>
        <taxon>Agaricomycotina</taxon>
        <taxon>Agaricomycetes</taxon>
        <taxon>Russulales</taxon>
        <taxon>Hericiaceae</taxon>
        <taxon>Hericium</taxon>
    </lineage>
</organism>
<comment type="caution">
    <text evidence="6">The sequence shown here is derived from an EMBL/GenBank/DDBJ whole genome shotgun (WGS) entry which is preliminary data.</text>
</comment>
<feature type="binding site" evidence="5">
    <location>
        <position position="22"/>
    </location>
    <ligand>
        <name>ATP</name>
        <dbReference type="ChEBI" id="CHEBI:30616"/>
    </ligand>
</feature>
<dbReference type="Proteomes" id="UP000298061">
    <property type="component" value="Unassembled WGS sequence"/>
</dbReference>
<dbReference type="PANTHER" id="PTHR21060">
    <property type="entry name" value="ACETATE KINASE"/>
    <property type="match status" value="1"/>
</dbReference>
<dbReference type="STRING" id="135208.A0A4Y9ZXK1"/>
<evidence type="ECO:0000313" key="7">
    <source>
        <dbReference type="Proteomes" id="UP000298061"/>
    </source>
</evidence>
<dbReference type="GO" id="GO:0008776">
    <property type="term" value="F:acetate kinase activity"/>
    <property type="evidence" value="ECO:0007669"/>
    <property type="project" value="UniProtKB-UniRule"/>
</dbReference>
<dbReference type="PIRSF" id="PIRSF000722">
    <property type="entry name" value="Acetate_prop_kin"/>
    <property type="match status" value="1"/>
</dbReference>
<accession>A0A4Y9ZXK1</accession>
<feature type="active site" description="Proton donor/acceptor" evidence="5">
    <location>
        <position position="172"/>
    </location>
</feature>
<dbReference type="InterPro" id="IPR000890">
    <property type="entry name" value="Aliphatic_acid_kin_short-chain"/>
</dbReference>
<dbReference type="PROSITE" id="PS01075">
    <property type="entry name" value="ACETATE_KINASE_1"/>
    <property type="match status" value="1"/>
</dbReference>
<feature type="binding site" evidence="5">
    <location>
        <position position="116"/>
    </location>
    <ligand>
        <name>substrate</name>
    </ligand>
</feature>
<keyword evidence="3 5" id="KW-0418">Kinase</keyword>
<dbReference type="NCBIfam" id="TIGR00016">
    <property type="entry name" value="ackA"/>
    <property type="match status" value="1"/>
</dbReference>
<evidence type="ECO:0000256" key="1">
    <source>
        <dbReference type="ARBA" id="ARBA00022679"/>
    </source>
</evidence>
<keyword evidence="2 5" id="KW-0547">Nucleotide-binding</keyword>
<dbReference type="PANTHER" id="PTHR21060:SF15">
    <property type="entry name" value="ACETATE KINASE-RELATED"/>
    <property type="match status" value="1"/>
</dbReference>
<dbReference type="OrthoDB" id="67445at2759"/>
<evidence type="ECO:0000313" key="6">
    <source>
        <dbReference type="EMBL" id="TFY79596.1"/>
    </source>
</evidence>
<keyword evidence="1 5" id="KW-0808">Transferase</keyword>
<dbReference type="GO" id="GO:0000287">
    <property type="term" value="F:magnesium ion binding"/>
    <property type="evidence" value="ECO:0007669"/>
    <property type="project" value="UniProtKB-UniRule"/>
</dbReference>
<evidence type="ECO:0000256" key="5">
    <source>
        <dbReference type="HAMAP-Rule" id="MF_03131"/>
    </source>
</evidence>
<comment type="cofactor">
    <cofactor evidence="5">
        <name>Mg(2+)</name>
        <dbReference type="ChEBI" id="CHEBI:18420"/>
    </cofactor>
</comment>
<reference evidence="6 7" key="1">
    <citation type="submission" date="2019-02" db="EMBL/GenBank/DDBJ databases">
        <title>Genome sequencing of the rare red list fungi Hericium alpestre (H. flagellum).</title>
        <authorList>
            <person name="Buettner E."/>
            <person name="Kellner H."/>
        </authorList>
    </citation>
    <scope>NUCLEOTIDE SEQUENCE [LARGE SCALE GENOMIC DNA]</scope>
    <source>
        <strain evidence="6 7">DSM 108284</strain>
    </source>
</reference>
<dbReference type="UniPathway" id="UPA00340">
    <property type="reaction ID" value="UER00458"/>
</dbReference>
<evidence type="ECO:0000256" key="3">
    <source>
        <dbReference type="ARBA" id="ARBA00022777"/>
    </source>
</evidence>
<dbReference type="InterPro" id="IPR004372">
    <property type="entry name" value="Ac/propionate_kinase"/>
</dbReference>
<comment type="caution">
    <text evidence="5">Lacks conserved residue(s) required for the propagation of feature annotation.</text>
</comment>
<dbReference type="InterPro" id="IPR043129">
    <property type="entry name" value="ATPase_NBD"/>
</dbReference>
<dbReference type="EMBL" id="SFCI01000472">
    <property type="protein sequence ID" value="TFY79596.1"/>
    <property type="molecule type" value="Genomic_DNA"/>
</dbReference>
<feature type="binding site" evidence="5">
    <location>
        <position position="15"/>
    </location>
    <ligand>
        <name>Mg(2+)</name>
        <dbReference type="ChEBI" id="CHEBI:18420"/>
    </ligand>
</feature>
<dbReference type="GO" id="GO:0005524">
    <property type="term" value="F:ATP binding"/>
    <property type="evidence" value="ECO:0007669"/>
    <property type="project" value="UniProtKB-KW"/>
</dbReference>
<feature type="binding site" evidence="5">
    <location>
        <position position="423"/>
    </location>
    <ligand>
        <name>Mg(2+)</name>
        <dbReference type="ChEBI" id="CHEBI:18420"/>
    </ligand>
</feature>
<dbReference type="GO" id="GO:0006085">
    <property type="term" value="P:acetyl-CoA biosynthetic process"/>
    <property type="evidence" value="ECO:0007669"/>
    <property type="project" value="UniProtKB-UniRule"/>
</dbReference>
<comment type="similarity">
    <text evidence="5">Belongs to the acetokinase family.</text>
</comment>
<dbReference type="GO" id="GO:0006083">
    <property type="term" value="P:acetate metabolic process"/>
    <property type="evidence" value="ECO:0007669"/>
    <property type="project" value="TreeGrafter"/>
</dbReference>
<feature type="site" description="Transition state stabilizer" evidence="5">
    <location>
        <position position="265"/>
    </location>
</feature>
<keyword evidence="7" id="KW-1185">Reference proteome</keyword>
<evidence type="ECO:0000256" key="2">
    <source>
        <dbReference type="ARBA" id="ARBA00022741"/>
    </source>
</evidence>
<dbReference type="Gene3D" id="3.30.420.40">
    <property type="match status" value="2"/>
</dbReference>
<keyword evidence="4 5" id="KW-0067">ATP-binding</keyword>
<gene>
    <name evidence="6" type="ORF">EWM64_g4412</name>
</gene>
<dbReference type="AlphaFoldDB" id="A0A4Y9ZXK1"/>
<dbReference type="EC" id="2.7.2.1" evidence="5"/>
<comment type="catalytic activity">
    <reaction evidence="5">
        <text>acetate + ATP = acetyl phosphate + ADP</text>
        <dbReference type="Rhea" id="RHEA:11352"/>
        <dbReference type="ChEBI" id="CHEBI:22191"/>
        <dbReference type="ChEBI" id="CHEBI:30089"/>
        <dbReference type="ChEBI" id="CHEBI:30616"/>
        <dbReference type="ChEBI" id="CHEBI:456216"/>
        <dbReference type="EC" id="2.7.2.1"/>
    </reaction>
</comment>
<feature type="binding site" evidence="5">
    <location>
        <begin position="317"/>
        <end position="319"/>
    </location>
    <ligand>
        <name>ATP</name>
        <dbReference type="ChEBI" id="CHEBI:30616"/>
    </ligand>
</feature>
<feature type="site" description="Transition state stabilizer" evidence="5">
    <location>
        <position position="204"/>
    </location>
</feature>
<dbReference type="HAMAP" id="MF_00020">
    <property type="entry name" value="Acetate_kinase"/>
    <property type="match status" value="1"/>
</dbReference>
<dbReference type="SUPFAM" id="SSF53067">
    <property type="entry name" value="Actin-like ATPase domain"/>
    <property type="match status" value="2"/>
</dbReference>
<keyword evidence="5" id="KW-0479">Metal-binding</keyword>
<name>A0A4Y9ZXK1_9AGAM</name>
<evidence type="ECO:0000256" key="4">
    <source>
        <dbReference type="ARBA" id="ARBA00022840"/>
    </source>
</evidence>
<sequence length="445" mass="48343">MTTSKSGSGLILSLNSGSSSLKISLYRRVSAGHIEDTPDANPVTLLLISSIESISSEPTFSFSVADGDSISPDTRSVKNEAAPDIKDHATAFAHFLDYLKSEALIEREEIVHVCHRIVHGGDYFKPITINAESYHYIERLSDLAPLHNGAALTIIEACIEALPKANSIAYFDTAFHHYMPQHIRSCAINQEMAHKKGLRKYGFHGLSYAYILRAVARHLGKPPSETTLIVLHLGSGASACGIQAGKSLDTSMGLTPVSGLPGATRSGAIDPTLIFHYTHRAGRLSHEKSLARNVSVTTAEEILNTKAGWKALTGTADWRGVTRMWADGEPAGVLAFELFVDRILNYIGSYWLKMGGADKVDALVFSGGIGERSVELRKIVAEKCTCLGFAVDEGRNEGVDGVKGKVVEIGKEPMKVLVCRTDEQLEMARECALEPKFWQGQMDKS</sequence>
<proteinExistence type="inferred from homology"/>
<protein>
    <recommendedName>
        <fullName evidence="5">Probable acetate kinase</fullName>
        <ecNumber evidence="5">2.7.2.1</ecNumber>
    </recommendedName>
    <alternativeName>
        <fullName evidence="5">Acetokinase</fullName>
    </alternativeName>
</protein>
<dbReference type="Pfam" id="PF00871">
    <property type="entry name" value="Acetate_kinase"/>
    <property type="match status" value="1"/>
</dbReference>
<comment type="pathway">
    <text evidence="5">Metabolic intermediate biosynthesis; acetyl-CoA biosynthesis; acetyl-CoA from acetate: step 1/2.</text>
</comment>
<dbReference type="InterPro" id="IPR023865">
    <property type="entry name" value="Aliphatic_acid_kinase_CS"/>
</dbReference>
<dbReference type="PRINTS" id="PR00471">
    <property type="entry name" value="ACETATEKNASE"/>
</dbReference>
<feature type="binding site" evidence="5">
    <location>
        <begin position="232"/>
        <end position="236"/>
    </location>
    <ligand>
        <name>ATP</name>
        <dbReference type="ChEBI" id="CHEBI:30616"/>
    </ligand>
</feature>